<reference evidence="6 7" key="1">
    <citation type="submission" date="2017-07" db="EMBL/GenBank/DDBJ databases">
        <title>Acidovorax KNDSW TSA 6 genome sequence and assembly.</title>
        <authorList>
            <person name="Mayilraj S."/>
        </authorList>
    </citation>
    <scope>NUCLEOTIDE SEQUENCE [LARGE SCALE GENOMIC DNA]</scope>
    <source>
        <strain evidence="6 7">KNDSW-TSA6</strain>
    </source>
</reference>
<dbReference type="Proteomes" id="UP000215441">
    <property type="component" value="Unassembled WGS sequence"/>
</dbReference>
<dbReference type="GO" id="GO:0003700">
    <property type="term" value="F:DNA-binding transcription factor activity"/>
    <property type="evidence" value="ECO:0007669"/>
    <property type="project" value="InterPro"/>
</dbReference>
<evidence type="ECO:0000256" key="1">
    <source>
        <dbReference type="ARBA" id="ARBA00009437"/>
    </source>
</evidence>
<comment type="similarity">
    <text evidence="1">Belongs to the LysR transcriptional regulatory family.</text>
</comment>
<dbReference type="PANTHER" id="PTHR30419:SF8">
    <property type="entry name" value="NITROGEN ASSIMILATION TRANSCRIPTIONAL ACTIVATOR-RELATED"/>
    <property type="match status" value="1"/>
</dbReference>
<dbReference type="SUPFAM" id="SSF46785">
    <property type="entry name" value="Winged helix' DNA-binding domain"/>
    <property type="match status" value="1"/>
</dbReference>
<dbReference type="Pfam" id="PF03466">
    <property type="entry name" value="LysR_substrate"/>
    <property type="match status" value="1"/>
</dbReference>
<sequence>MSPDEFPGKPLSLAQACARLRFRHLQFLDILGRTRNLRLTAEQMHVTQPAATKILMDIEEILEARLFDRLSRGMRPNELGLFTLRYASAALDGQRKFVDEFNALKQGGHGHLTVGAITGSAAHVLVASVVEIQRLRPLLVIKILEQSSDQLIAWLAERKIDLMIGRFTTEDQRSQFHYEHLSAEPLHVVGGQHHPLRGATDLSLTELAHWPWILYPASTAVRKVSDDLFGGAGLALTAGVVETPSFLFALELMNTTHMMSLQPAALIQKYVDRGLLSRIPVELPDRMPSYGLITRLGEPLTPSAQAFIDVLRETAGVAPDVLGE</sequence>
<dbReference type="SUPFAM" id="SSF53850">
    <property type="entry name" value="Periplasmic binding protein-like II"/>
    <property type="match status" value="1"/>
</dbReference>
<evidence type="ECO:0000313" key="7">
    <source>
        <dbReference type="Proteomes" id="UP000215441"/>
    </source>
</evidence>
<dbReference type="GO" id="GO:0003677">
    <property type="term" value="F:DNA binding"/>
    <property type="evidence" value="ECO:0007669"/>
    <property type="project" value="UniProtKB-KW"/>
</dbReference>
<dbReference type="InterPro" id="IPR036388">
    <property type="entry name" value="WH-like_DNA-bd_sf"/>
</dbReference>
<organism evidence="6 7">
    <name type="scientific">Acidovorax kalamii</name>
    <dbReference type="NCBI Taxonomy" id="2004485"/>
    <lineage>
        <taxon>Bacteria</taxon>
        <taxon>Pseudomonadati</taxon>
        <taxon>Pseudomonadota</taxon>
        <taxon>Betaproteobacteria</taxon>
        <taxon>Burkholderiales</taxon>
        <taxon>Comamonadaceae</taxon>
        <taxon>Acidovorax</taxon>
    </lineage>
</organism>
<feature type="domain" description="HTH lysR-type" evidence="5">
    <location>
        <begin position="20"/>
        <end position="77"/>
    </location>
</feature>
<keyword evidence="7" id="KW-1185">Reference proteome</keyword>
<dbReference type="InterPro" id="IPR005119">
    <property type="entry name" value="LysR_subst-bd"/>
</dbReference>
<keyword evidence="4" id="KW-0804">Transcription</keyword>
<evidence type="ECO:0000256" key="3">
    <source>
        <dbReference type="ARBA" id="ARBA00023125"/>
    </source>
</evidence>
<dbReference type="EMBL" id="NOIG01000005">
    <property type="protein sequence ID" value="OYD50654.1"/>
    <property type="molecule type" value="Genomic_DNA"/>
</dbReference>
<accession>A0A235ENP3</accession>
<dbReference type="InterPro" id="IPR000847">
    <property type="entry name" value="LysR_HTH_N"/>
</dbReference>
<gene>
    <name evidence="6" type="ORF">CBY09_07920</name>
</gene>
<keyword evidence="2" id="KW-0805">Transcription regulation</keyword>
<dbReference type="PANTHER" id="PTHR30419">
    <property type="entry name" value="HTH-TYPE TRANSCRIPTIONAL REGULATOR YBHD"/>
    <property type="match status" value="1"/>
</dbReference>
<name>A0A235ENP3_9BURK</name>
<dbReference type="Gene3D" id="1.10.10.10">
    <property type="entry name" value="Winged helix-like DNA-binding domain superfamily/Winged helix DNA-binding domain"/>
    <property type="match status" value="1"/>
</dbReference>
<evidence type="ECO:0000259" key="5">
    <source>
        <dbReference type="PROSITE" id="PS50931"/>
    </source>
</evidence>
<dbReference type="AlphaFoldDB" id="A0A235ENP3"/>
<evidence type="ECO:0000313" key="6">
    <source>
        <dbReference type="EMBL" id="OYD50654.1"/>
    </source>
</evidence>
<protein>
    <submittedName>
        <fullName evidence="6">LysR family transcriptional regulator</fullName>
    </submittedName>
</protein>
<keyword evidence="3" id="KW-0238">DNA-binding</keyword>
<dbReference type="InterPro" id="IPR050950">
    <property type="entry name" value="HTH-type_LysR_regulators"/>
</dbReference>
<evidence type="ECO:0000256" key="4">
    <source>
        <dbReference type="ARBA" id="ARBA00023163"/>
    </source>
</evidence>
<dbReference type="Pfam" id="PF00126">
    <property type="entry name" value="HTH_1"/>
    <property type="match status" value="1"/>
</dbReference>
<proteinExistence type="inferred from homology"/>
<dbReference type="OrthoDB" id="5914299at2"/>
<comment type="caution">
    <text evidence="6">The sequence shown here is derived from an EMBL/GenBank/DDBJ whole genome shotgun (WGS) entry which is preliminary data.</text>
</comment>
<dbReference type="GO" id="GO:0005829">
    <property type="term" value="C:cytosol"/>
    <property type="evidence" value="ECO:0007669"/>
    <property type="project" value="TreeGrafter"/>
</dbReference>
<evidence type="ECO:0000256" key="2">
    <source>
        <dbReference type="ARBA" id="ARBA00023015"/>
    </source>
</evidence>
<dbReference type="RefSeq" id="WP_094288240.1">
    <property type="nucleotide sequence ID" value="NZ_NOIG01000005.1"/>
</dbReference>
<dbReference type="Gene3D" id="3.40.190.290">
    <property type="match status" value="1"/>
</dbReference>
<dbReference type="InterPro" id="IPR036390">
    <property type="entry name" value="WH_DNA-bd_sf"/>
</dbReference>
<dbReference type="PROSITE" id="PS50931">
    <property type="entry name" value="HTH_LYSR"/>
    <property type="match status" value="1"/>
</dbReference>